<keyword evidence="3" id="KW-1185">Reference proteome</keyword>
<gene>
    <name evidence="2" type="ORF">NSU_3502</name>
</gene>
<sequence>MFFPHGLALSSFPGVQSVSLRQGPSHNTPILQEGKDYFL</sequence>
<reference evidence="2 3" key="1">
    <citation type="journal article" date="2012" name="J. Bacteriol.">
        <title>Genome sequence of benzo(a)pyrene-degrading bacterium Novosphingobium pentaromativorans US6-1.</title>
        <authorList>
            <person name="Luo Y.R."/>
            <person name="Kang S.G."/>
            <person name="Kim S.J."/>
            <person name="Kim M.R."/>
            <person name="Li N."/>
            <person name="Lee J.H."/>
            <person name="Kwon K.K."/>
        </authorList>
    </citation>
    <scope>NUCLEOTIDE SEQUENCE [LARGE SCALE GENOMIC DNA]</scope>
    <source>
        <strain evidence="2 3">US6-1</strain>
    </source>
</reference>
<dbReference type="AlphaFoldDB" id="G6EGG8"/>
<organism evidence="2 3">
    <name type="scientific">Novosphingobium pentaromativorans US6-1</name>
    <dbReference type="NCBI Taxonomy" id="1088721"/>
    <lineage>
        <taxon>Bacteria</taxon>
        <taxon>Pseudomonadati</taxon>
        <taxon>Pseudomonadota</taxon>
        <taxon>Alphaproteobacteria</taxon>
        <taxon>Sphingomonadales</taxon>
        <taxon>Sphingomonadaceae</taxon>
        <taxon>Novosphingobium</taxon>
    </lineage>
</organism>
<dbReference type="Proteomes" id="UP000004030">
    <property type="component" value="Unassembled WGS sequence"/>
</dbReference>
<name>G6EGG8_9SPHN</name>
<evidence type="ECO:0000313" key="3">
    <source>
        <dbReference type="Proteomes" id="UP000004030"/>
    </source>
</evidence>
<evidence type="ECO:0000313" key="2">
    <source>
        <dbReference type="EMBL" id="EHJ59619.1"/>
    </source>
</evidence>
<comment type="caution">
    <text evidence="2">The sequence shown here is derived from an EMBL/GenBank/DDBJ whole genome shotgun (WGS) entry which is preliminary data.</text>
</comment>
<dbReference type="PATRIC" id="fig|1088721.3.peg.3456"/>
<feature type="region of interest" description="Disordered" evidence="1">
    <location>
        <begin position="19"/>
        <end position="39"/>
    </location>
</feature>
<proteinExistence type="predicted"/>
<evidence type="ECO:0000256" key="1">
    <source>
        <dbReference type="SAM" id="MobiDB-lite"/>
    </source>
</evidence>
<feature type="compositionally biased region" description="Polar residues" evidence="1">
    <location>
        <begin position="19"/>
        <end position="30"/>
    </location>
</feature>
<accession>G6EGG8</accession>
<dbReference type="EMBL" id="AGFM01000055">
    <property type="protein sequence ID" value="EHJ59619.1"/>
    <property type="molecule type" value="Genomic_DNA"/>
</dbReference>
<protein>
    <submittedName>
        <fullName evidence="2">Uncharacterized protein</fullName>
    </submittedName>
</protein>